<dbReference type="AlphaFoldDB" id="A0A841AMS6"/>
<evidence type="ECO:0000313" key="1">
    <source>
        <dbReference type="EMBL" id="MBB5843634.1"/>
    </source>
</evidence>
<evidence type="ECO:0000313" key="2">
    <source>
        <dbReference type="Proteomes" id="UP000536685"/>
    </source>
</evidence>
<protein>
    <submittedName>
        <fullName evidence="1">Uncharacterized protein</fullName>
    </submittedName>
</protein>
<dbReference type="Proteomes" id="UP000536685">
    <property type="component" value="Unassembled WGS sequence"/>
</dbReference>
<accession>A0A841AMS6</accession>
<organism evidence="1 2">
    <name type="scientific">Conyzicola lurida</name>
    <dbReference type="NCBI Taxonomy" id="1172621"/>
    <lineage>
        <taxon>Bacteria</taxon>
        <taxon>Bacillati</taxon>
        <taxon>Actinomycetota</taxon>
        <taxon>Actinomycetes</taxon>
        <taxon>Micrococcales</taxon>
        <taxon>Microbacteriaceae</taxon>
        <taxon>Conyzicola</taxon>
    </lineage>
</organism>
<name>A0A841AMS6_9MICO</name>
<proteinExistence type="predicted"/>
<sequence length="81" mass="9356">MTILDFATTTSAVRGLDAVQLHDALWRVTRPDGEVAGYIERYSESRGIRFRAKRMIVRQQRFVSVGEFWSMDDALQCFRIG</sequence>
<keyword evidence="2" id="KW-1185">Reference proteome</keyword>
<comment type="caution">
    <text evidence="1">The sequence shown here is derived from an EMBL/GenBank/DDBJ whole genome shotgun (WGS) entry which is preliminary data.</text>
</comment>
<gene>
    <name evidence="1" type="ORF">HD599_001957</name>
</gene>
<dbReference type="RefSeq" id="WP_184236709.1">
    <property type="nucleotide sequence ID" value="NZ_JACHMJ010000001.1"/>
</dbReference>
<reference evidence="1 2" key="1">
    <citation type="submission" date="2020-08" db="EMBL/GenBank/DDBJ databases">
        <title>Sequencing the genomes of 1000 actinobacteria strains.</title>
        <authorList>
            <person name="Klenk H.-P."/>
        </authorList>
    </citation>
    <scope>NUCLEOTIDE SEQUENCE [LARGE SCALE GENOMIC DNA]</scope>
    <source>
        <strain evidence="1 2">DSM 105784</strain>
    </source>
</reference>
<dbReference type="EMBL" id="JACHMJ010000001">
    <property type="protein sequence ID" value="MBB5843634.1"/>
    <property type="molecule type" value="Genomic_DNA"/>
</dbReference>